<dbReference type="SUPFAM" id="SSF51658">
    <property type="entry name" value="Xylose isomerase-like"/>
    <property type="match status" value="1"/>
</dbReference>
<reference evidence="1" key="1">
    <citation type="submission" date="2022-10" db="EMBL/GenBank/DDBJ databases">
        <title>The complete genomes of actinobacterial strains from the NBC collection.</title>
        <authorList>
            <person name="Joergensen T.S."/>
            <person name="Alvarez Arevalo M."/>
            <person name="Sterndorff E.B."/>
            <person name="Faurdal D."/>
            <person name="Vuksanovic O."/>
            <person name="Mourched A.-S."/>
            <person name="Charusanti P."/>
            <person name="Shaw S."/>
            <person name="Blin K."/>
            <person name="Weber T."/>
        </authorList>
    </citation>
    <scope>NUCLEOTIDE SEQUENCE</scope>
    <source>
        <strain evidence="1">NBC_01401</strain>
    </source>
</reference>
<dbReference type="EMBL" id="CP109535">
    <property type="protein sequence ID" value="WTY99278.1"/>
    <property type="molecule type" value="Genomic_DNA"/>
</dbReference>
<gene>
    <name evidence="1" type="ORF">OG626_32435</name>
</gene>
<protein>
    <submittedName>
        <fullName evidence="1">DUF4862 family protein</fullName>
    </submittedName>
</protein>
<dbReference type="Pfam" id="PF16154">
    <property type="entry name" value="DUF4862"/>
    <property type="match status" value="1"/>
</dbReference>
<name>A0AAU3H5J0_9ACTN</name>
<proteinExistence type="predicted"/>
<dbReference type="InterPro" id="IPR036237">
    <property type="entry name" value="Xyl_isomerase-like_sf"/>
</dbReference>
<evidence type="ECO:0000313" key="1">
    <source>
        <dbReference type="EMBL" id="WTY99278.1"/>
    </source>
</evidence>
<accession>A0AAU3H5J0</accession>
<dbReference type="AlphaFoldDB" id="A0AAU3H5J0"/>
<dbReference type="InterPro" id="IPR032344">
    <property type="entry name" value="DUF4862"/>
</dbReference>
<sequence>MTTARPAALVGAYAALPSPRADQEHFYEGLAGRGIADGLEIPFLRDGLADDIPWLAARTRGRFTRSVITLIPGTMARVGASGTFGLASGDHDGRQAALAFLREARVAAEELNQLTGEQSVSAIHIHTAPSTTAAGEMFARSLDEIAASAPADGAWSTRLVLEHCDAYAPDVPGEKRFLSLEDEIPLARDAGIGITVNWGRSAIETQDRARPLAQIERLVSEGLLEGIMFSGAGPTPNRYGGPWADAHLPLTEDEPASLMDADEVRRCLRAAEGAYSYAGAKIQVPGDATVDERLTAVGHVMGLLP</sequence>
<organism evidence="1">
    <name type="scientific">Streptomyces sp. NBC_01401</name>
    <dbReference type="NCBI Taxonomy" id="2903854"/>
    <lineage>
        <taxon>Bacteria</taxon>
        <taxon>Bacillati</taxon>
        <taxon>Actinomycetota</taxon>
        <taxon>Actinomycetes</taxon>
        <taxon>Kitasatosporales</taxon>
        <taxon>Streptomycetaceae</taxon>
        <taxon>Streptomyces</taxon>
    </lineage>
</organism>